<accession>A0AAD0KWC4</accession>
<name>A0AAD0KWC4_MYCLR</name>
<dbReference type="Proteomes" id="UP000249682">
    <property type="component" value="Chromosome"/>
</dbReference>
<evidence type="ECO:0000313" key="1">
    <source>
        <dbReference type="EMBL" id="AWV47906.1"/>
    </source>
</evidence>
<reference evidence="1 2" key="1">
    <citation type="submission" date="2018-05" db="EMBL/GenBank/DDBJ databases">
        <title>Evolution of small genomes with special reference to Mycobacterium leprae.</title>
        <authorList>
            <person name="Mohanty P.S."/>
            <person name="Bansal A.K."/>
            <person name="Gupta U.D."/>
            <person name="Naaz F."/>
            <person name="Dwivedi V.D."/>
            <person name="Singh H."/>
            <person name="Gupta G."/>
            <person name="Sharma S."/>
            <person name="Arora M."/>
        </authorList>
    </citation>
    <scope>NUCLEOTIDE SEQUENCE [LARGE SCALE GENOMIC DNA]</scope>
    <source>
        <strain evidence="1 2">MRHRU-235-G</strain>
    </source>
</reference>
<protein>
    <submittedName>
        <fullName evidence="1">Uncharacterized protein</fullName>
    </submittedName>
</protein>
<organism evidence="1 2">
    <name type="scientific">Mycobacterium leprae</name>
    <dbReference type="NCBI Taxonomy" id="1769"/>
    <lineage>
        <taxon>Bacteria</taxon>
        <taxon>Bacillati</taxon>
        <taxon>Actinomycetota</taxon>
        <taxon>Actinomycetes</taxon>
        <taxon>Mycobacteriales</taxon>
        <taxon>Mycobacteriaceae</taxon>
        <taxon>Mycobacterium</taxon>
    </lineage>
</organism>
<dbReference type="AlphaFoldDB" id="A0AAD0KWC4"/>
<evidence type="ECO:0000313" key="2">
    <source>
        <dbReference type="Proteomes" id="UP000249682"/>
    </source>
</evidence>
<proteinExistence type="predicted"/>
<gene>
    <name evidence="1" type="ORF">DIJ64_07010</name>
</gene>
<sequence>MVARFDELFERHYLSTTPESASLAGLVCSLFRAENRETAVQPGRYWRFVCLSAVALLGHRRVGGRRNVGGDR</sequence>
<dbReference type="EMBL" id="CP029543">
    <property type="protein sequence ID" value="AWV47906.1"/>
    <property type="molecule type" value="Genomic_DNA"/>
</dbReference>